<dbReference type="PANTHER" id="PTHR10827">
    <property type="entry name" value="RETICULOCALBIN"/>
    <property type="match status" value="1"/>
</dbReference>
<proteinExistence type="predicted"/>
<evidence type="ECO:0000256" key="3">
    <source>
        <dbReference type="ARBA" id="ARBA00022837"/>
    </source>
</evidence>
<dbReference type="Proteomes" id="UP000654075">
    <property type="component" value="Unassembled WGS sequence"/>
</dbReference>
<dbReference type="GO" id="GO:0005509">
    <property type="term" value="F:calcium ion binding"/>
    <property type="evidence" value="ECO:0007669"/>
    <property type="project" value="InterPro"/>
</dbReference>
<keyword evidence="2" id="KW-0677">Repeat</keyword>
<evidence type="ECO:0000313" key="9">
    <source>
        <dbReference type="Proteomes" id="UP000654075"/>
    </source>
</evidence>
<dbReference type="Gene3D" id="1.10.238.10">
    <property type="entry name" value="EF-hand"/>
    <property type="match status" value="2"/>
</dbReference>
<comment type="caution">
    <text evidence="7">The sequence shown here is derived from an EMBL/GenBank/DDBJ whole genome shotgun (WGS) entry which is preliminary data.</text>
</comment>
<keyword evidence="4" id="KW-0732">Signal</keyword>
<keyword evidence="3" id="KW-0106">Calcium</keyword>
<dbReference type="SMART" id="SM00054">
    <property type="entry name" value="EFh"/>
    <property type="match status" value="4"/>
</dbReference>
<evidence type="ECO:0000256" key="1">
    <source>
        <dbReference type="ARBA" id="ARBA00022723"/>
    </source>
</evidence>
<evidence type="ECO:0000259" key="5">
    <source>
        <dbReference type="PROSITE" id="PS50222"/>
    </source>
</evidence>
<feature type="signal peptide" evidence="4">
    <location>
        <begin position="1"/>
        <end position="23"/>
    </location>
</feature>
<dbReference type="Pfam" id="PF13202">
    <property type="entry name" value="EF-hand_5"/>
    <property type="match status" value="3"/>
</dbReference>
<dbReference type="OrthoDB" id="186625at2759"/>
<dbReference type="AlphaFoldDB" id="A0A813KHW2"/>
<protein>
    <recommendedName>
        <fullName evidence="5">EF-hand domain-containing protein</fullName>
    </recommendedName>
</protein>
<feature type="domain" description="EF-hand" evidence="5">
    <location>
        <begin position="115"/>
        <end position="150"/>
    </location>
</feature>
<sequence length="271" mass="30211">MVALCCKGMPFLVIVAVLALARASDQQDDGIPEPESDDVLPTQQQISQMHGLIDSNKDGKINFFEIMVFSDTMVLTTARQHCSQMLEDLESGSVTLEQLKTDRLSQQMSSDGHALPIEEVQHRFLLVDSNSDGKLDLEEMVPLFFPDLNPVTLNRVAQFLLTSKDQDDDGKLSAHEFLSGGDHGDKDDFARLDRDGSGTLDVRELEPLEAERHYVLEAMEELIDLADKDYDGHLTTAELDAEYEKISESRAGQDFVAWAEHLAPSQESDEL</sequence>
<dbReference type="SUPFAM" id="SSF47473">
    <property type="entry name" value="EF-hand"/>
    <property type="match status" value="2"/>
</dbReference>
<dbReference type="PANTHER" id="PTHR10827:SF98">
    <property type="entry name" value="45 KDA CALCIUM-BINDING PROTEIN"/>
    <property type="match status" value="1"/>
</dbReference>
<dbReference type="OMA" id="HEDKLAD"/>
<dbReference type="InterPro" id="IPR002048">
    <property type="entry name" value="EF_hand_dom"/>
</dbReference>
<gene>
    <name evidence="6" type="ORF">PGLA1383_LOCUS47607</name>
    <name evidence="7" type="ORF">PGLA2088_LOCUS31170</name>
</gene>
<name>A0A813KHW2_POLGL</name>
<evidence type="ECO:0000256" key="2">
    <source>
        <dbReference type="ARBA" id="ARBA00022737"/>
    </source>
</evidence>
<evidence type="ECO:0000313" key="7">
    <source>
        <dbReference type="EMBL" id="CAE8699458.1"/>
    </source>
</evidence>
<feature type="chain" id="PRO_5035595977" description="EF-hand domain-containing protein" evidence="4">
    <location>
        <begin position="24"/>
        <end position="271"/>
    </location>
</feature>
<dbReference type="PROSITE" id="PS00018">
    <property type="entry name" value="EF_HAND_1"/>
    <property type="match status" value="3"/>
</dbReference>
<dbReference type="EMBL" id="CAJNNW010029205">
    <property type="protein sequence ID" value="CAE8699458.1"/>
    <property type="molecule type" value="Genomic_DNA"/>
</dbReference>
<dbReference type="PROSITE" id="PS50222">
    <property type="entry name" value="EF_HAND_2"/>
    <property type="match status" value="1"/>
</dbReference>
<reference evidence="7" key="1">
    <citation type="submission" date="2021-02" db="EMBL/GenBank/DDBJ databases">
        <authorList>
            <person name="Dougan E. K."/>
            <person name="Rhodes N."/>
            <person name="Thang M."/>
            <person name="Chan C."/>
        </authorList>
    </citation>
    <scope>NUCLEOTIDE SEQUENCE</scope>
</reference>
<keyword evidence="9" id="KW-1185">Reference proteome</keyword>
<evidence type="ECO:0000313" key="6">
    <source>
        <dbReference type="EMBL" id="CAE8631505.1"/>
    </source>
</evidence>
<keyword evidence="1" id="KW-0479">Metal-binding</keyword>
<dbReference type="InterPro" id="IPR011992">
    <property type="entry name" value="EF-hand-dom_pair"/>
</dbReference>
<organism evidence="7 8">
    <name type="scientific">Polarella glacialis</name>
    <name type="common">Dinoflagellate</name>
    <dbReference type="NCBI Taxonomy" id="89957"/>
    <lineage>
        <taxon>Eukaryota</taxon>
        <taxon>Sar</taxon>
        <taxon>Alveolata</taxon>
        <taxon>Dinophyceae</taxon>
        <taxon>Suessiales</taxon>
        <taxon>Suessiaceae</taxon>
        <taxon>Polarella</taxon>
    </lineage>
</organism>
<dbReference type="GO" id="GO:0005783">
    <property type="term" value="C:endoplasmic reticulum"/>
    <property type="evidence" value="ECO:0007669"/>
    <property type="project" value="TreeGrafter"/>
</dbReference>
<evidence type="ECO:0000313" key="8">
    <source>
        <dbReference type="Proteomes" id="UP000626109"/>
    </source>
</evidence>
<dbReference type="EMBL" id="CAJNNV010030145">
    <property type="protein sequence ID" value="CAE8631505.1"/>
    <property type="molecule type" value="Genomic_DNA"/>
</dbReference>
<accession>A0A813KHW2</accession>
<evidence type="ECO:0000256" key="4">
    <source>
        <dbReference type="SAM" id="SignalP"/>
    </source>
</evidence>
<dbReference type="InterPro" id="IPR018247">
    <property type="entry name" value="EF_Hand_1_Ca_BS"/>
</dbReference>
<dbReference type="Proteomes" id="UP000626109">
    <property type="component" value="Unassembled WGS sequence"/>
</dbReference>